<organism evidence="3 4">
    <name type="scientific">Armillaria tabescens</name>
    <name type="common">Ringless honey mushroom</name>
    <name type="synonym">Agaricus tabescens</name>
    <dbReference type="NCBI Taxonomy" id="1929756"/>
    <lineage>
        <taxon>Eukaryota</taxon>
        <taxon>Fungi</taxon>
        <taxon>Dikarya</taxon>
        <taxon>Basidiomycota</taxon>
        <taxon>Agaricomycotina</taxon>
        <taxon>Agaricomycetes</taxon>
        <taxon>Agaricomycetidae</taxon>
        <taxon>Agaricales</taxon>
        <taxon>Marasmiineae</taxon>
        <taxon>Physalacriaceae</taxon>
        <taxon>Desarmillaria</taxon>
    </lineage>
</organism>
<evidence type="ECO:0000256" key="1">
    <source>
        <dbReference type="SAM" id="Coils"/>
    </source>
</evidence>
<feature type="coiled-coil region" evidence="1">
    <location>
        <begin position="5"/>
        <end position="67"/>
    </location>
</feature>
<sequence>MQRSTDSLSKENEHLSKIISELKEERDRFRQQAGKTRQELSELLGEKERIDCENADLKRTVLGLEERLKDAIVAQSEVTKASSAAETQAQTEAQAQNQPSAQQHLSTNVIPSKQEEPLPQVPASNSQAQSAIDEAAALPISAPTDTSTANITIQSTVSDIAAVGSRP</sequence>
<name>A0AA39KCL8_ARMTA</name>
<keyword evidence="1" id="KW-0175">Coiled coil</keyword>
<evidence type="ECO:0000313" key="3">
    <source>
        <dbReference type="EMBL" id="KAK0457500.1"/>
    </source>
</evidence>
<dbReference type="EMBL" id="JAUEPS010000021">
    <property type="protein sequence ID" value="KAK0457500.1"/>
    <property type="molecule type" value="Genomic_DNA"/>
</dbReference>
<evidence type="ECO:0000256" key="2">
    <source>
        <dbReference type="SAM" id="MobiDB-lite"/>
    </source>
</evidence>
<accession>A0AA39KCL8</accession>
<gene>
    <name evidence="3" type="ORF">EV420DRAFT_498534</name>
</gene>
<evidence type="ECO:0000313" key="4">
    <source>
        <dbReference type="Proteomes" id="UP001175211"/>
    </source>
</evidence>
<dbReference type="GeneID" id="85365932"/>
<proteinExistence type="predicted"/>
<dbReference type="Gene3D" id="6.10.250.3110">
    <property type="match status" value="1"/>
</dbReference>
<dbReference type="Proteomes" id="UP001175211">
    <property type="component" value="Unassembled WGS sequence"/>
</dbReference>
<feature type="compositionally biased region" description="Low complexity" evidence="2">
    <location>
        <begin position="81"/>
        <end position="96"/>
    </location>
</feature>
<comment type="caution">
    <text evidence="3">The sequence shown here is derived from an EMBL/GenBank/DDBJ whole genome shotgun (WGS) entry which is preliminary data.</text>
</comment>
<protein>
    <submittedName>
        <fullName evidence="3">Uncharacterized protein</fullName>
    </submittedName>
</protein>
<keyword evidence="4" id="KW-1185">Reference proteome</keyword>
<feature type="compositionally biased region" description="Polar residues" evidence="2">
    <location>
        <begin position="97"/>
        <end position="111"/>
    </location>
</feature>
<dbReference type="RefSeq" id="XP_060329812.1">
    <property type="nucleotide sequence ID" value="XM_060482384.1"/>
</dbReference>
<reference evidence="3" key="1">
    <citation type="submission" date="2023-06" db="EMBL/GenBank/DDBJ databases">
        <authorList>
            <consortium name="Lawrence Berkeley National Laboratory"/>
            <person name="Ahrendt S."/>
            <person name="Sahu N."/>
            <person name="Indic B."/>
            <person name="Wong-Bajracharya J."/>
            <person name="Merenyi Z."/>
            <person name="Ke H.-M."/>
            <person name="Monk M."/>
            <person name="Kocsube S."/>
            <person name="Drula E."/>
            <person name="Lipzen A."/>
            <person name="Balint B."/>
            <person name="Henrissat B."/>
            <person name="Andreopoulos B."/>
            <person name="Martin F.M."/>
            <person name="Harder C.B."/>
            <person name="Rigling D."/>
            <person name="Ford K.L."/>
            <person name="Foster G.D."/>
            <person name="Pangilinan J."/>
            <person name="Papanicolaou A."/>
            <person name="Barry K."/>
            <person name="LaButti K."/>
            <person name="Viragh M."/>
            <person name="Koriabine M."/>
            <person name="Yan M."/>
            <person name="Riley R."/>
            <person name="Champramary S."/>
            <person name="Plett K.L."/>
            <person name="Tsai I.J."/>
            <person name="Slot J."/>
            <person name="Sipos G."/>
            <person name="Plett J."/>
            <person name="Nagy L.G."/>
            <person name="Grigoriev I.V."/>
        </authorList>
    </citation>
    <scope>NUCLEOTIDE SEQUENCE</scope>
    <source>
        <strain evidence="3">CCBAS 213</strain>
    </source>
</reference>
<dbReference type="AlphaFoldDB" id="A0AA39KCL8"/>
<feature type="region of interest" description="Disordered" evidence="2">
    <location>
        <begin position="76"/>
        <end position="147"/>
    </location>
</feature>